<dbReference type="Gene3D" id="1.10.357.10">
    <property type="entry name" value="Tetracycline Repressor, domain 2"/>
    <property type="match status" value="1"/>
</dbReference>
<protein>
    <submittedName>
        <fullName evidence="1">Uncharacterized protein</fullName>
    </submittedName>
</protein>
<evidence type="ECO:0000313" key="2">
    <source>
        <dbReference type="Proteomes" id="UP000560658"/>
    </source>
</evidence>
<dbReference type="SUPFAM" id="SSF48498">
    <property type="entry name" value="Tetracyclin repressor-like, C-terminal domain"/>
    <property type="match status" value="1"/>
</dbReference>
<dbReference type="EMBL" id="JACIER010000019">
    <property type="protein sequence ID" value="MBB4045901.1"/>
    <property type="molecule type" value="Genomic_DNA"/>
</dbReference>
<reference evidence="1" key="1">
    <citation type="submission" date="2020-08" db="EMBL/GenBank/DDBJ databases">
        <title>Genomic Encyclopedia of Type Strains, Phase IV (KMG-IV): sequencing the most valuable type-strain genomes for metagenomic binning, comparative biology and taxonomic classification.</title>
        <authorList>
            <person name="Goeker M."/>
        </authorList>
    </citation>
    <scope>NUCLEOTIDE SEQUENCE [LARGE SCALE GENOMIC DNA]</scope>
    <source>
        <strain evidence="1">DSM 105720</strain>
    </source>
</reference>
<keyword evidence="2" id="KW-1185">Reference proteome</keyword>
<sequence length="98" mass="11143">MHDSFVQQHWTCIVGSLSPAYDSLPENMQKELQNLINTILNWLTVLLDKGKKNKAFHFKGNAKDQANMTHSALLSSLQMNKVLRNDIYTSIQAKLLSL</sequence>
<dbReference type="AlphaFoldDB" id="A0A840D4G4"/>
<dbReference type="InterPro" id="IPR036271">
    <property type="entry name" value="Tet_transcr_reg_TetR-rel_C_sf"/>
</dbReference>
<organism evidence="1 2">
    <name type="scientific">Bacteroides reticulotermitis</name>
    <dbReference type="NCBI Taxonomy" id="1133319"/>
    <lineage>
        <taxon>Bacteria</taxon>
        <taxon>Pseudomonadati</taxon>
        <taxon>Bacteroidota</taxon>
        <taxon>Bacteroidia</taxon>
        <taxon>Bacteroidales</taxon>
        <taxon>Bacteroidaceae</taxon>
        <taxon>Bacteroides</taxon>
    </lineage>
</organism>
<comment type="caution">
    <text evidence="1">The sequence shown here is derived from an EMBL/GenBank/DDBJ whole genome shotgun (WGS) entry which is preliminary data.</text>
</comment>
<proteinExistence type="predicted"/>
<evidence type="ECO:0000313" key="1">
    <source>
        <dbReference type="EMBL" id="MBB4045901.1"/>
    </source>
</evidence>
<dbReference type="Proteomes" id="UP000560658">
    <property type="component" value="Unassembled WGS sequence"/>
</dbReference>
<name>A0A840D4G4_9BACE</name>
<accession>A0A840D4G4</accession>
<gene>
    <name evidence="1" type="ORF">GGR06_003724</name>
</gene>